<comment type="caution">
    <text evidence="2">The sequence shown here is derived from an EMBL/GenBank/DDBJ whole genome shotgun (WGS) entry which is preliminary data.</text>
</comment>
<keyword evidence="3" id="KW-1185">Reference proteome</keyword>
<proteinExistence type="predicted"/>
<evidence type="ECO:0000313" key="3">
    <source>
        <dbReference type="Proteomes" id="UP001196509"/>
    </source>
</evidence>
<name>A0AAE2ZJP2_9HYPH</name>
<protein>
    <submittedName>
        <fullName evidence="2">Uncharacterized protein</fullName>
    </submittedName>
</protein>
<evidence type="ECO:0000313" key="2">
    <source>
        <dbReference type="EMBL" id="MBW8635578.1"/>
    </source>
</evidence>
<keyword evidence="1" id="KW-0732">Signal</keyword>
<evidence type="ECO:0000256" key="1">
    <source>
        <dbReference type="SAM" id="SignalP"/>
    </source>
</evidence>
<sequence>MQFFKDAKILIAATFMMSAPFIPSTAYAGALFDELPRCDAPMTVYHVRDGLHAAGPVPVIDIVDVTEVAGQSDAQRKCRGTAITDRDQRPVTFDIGWHDPVNGIPYFRGLLE</sequence>
<dbReference type="EMBL" id="JAICBX010000001">
    <property type="protein sequence ID" value="MBW8635578.1"/>
    <property type="molecule type" value="Genomic_DNA"/>
</dbReference>
<feature type="chain" id="PRO_5042161833" evidence="1">
    <location>
        <begin position="29"/>
        <end position="112"/>
    </location>
</feature>
<dbReference type="AlphaFoldDB" id="A0AAE2ZJP2"/>
<reference evidence="2" key="1">
    <citation type="submission" date="2021-08" db="EMBL/GenBank/DDBJ databases">
        <title>Hoeflea bacterium WL0058 sp. nov., isolated from the sediment.</title>
        <authorList>
            <person name="Wang L."/>
            <person name="Zhang D."/>
        </authorList>
    </citation>
    <scope>NUCLEOTIDE SEQUENCE</scope>
    <source>
        <strain evidence="2">WL0058</strain>
    </source>
</reference>
<dbReference type="RefSeq" id="WP_220226311.1">
    <property type="nucleotide sequence ID" value="NZ_JAICBX010000001.1"/>
</dbReference>
<organism evidence="2 3">
    <name type="scientific">Flavimaribacter sediminis</name>
    <dbReference type="NCBI Taxonomy" id="2865987"/>
    <lineage>
        <taxon>Bacteria</taxon>
        <taxon>Pseudomonadati</taxon>
        <taxon>Pseudomonadota</taxon>
        <taxon>Alphaproteobacteria</taxon>
        <taxon>Hyphomicrobiales</taxon>
        <taxon>Rhizobiaceae</taxon>
        <taxon>Flavimaribacter</taxon>
    </lineage>
</organism>
<dbReference type="Proteomes" id="UP001196509">
    <property type="component" value="Unassembled WGS sequence"/>
</dbReference>
<gene>
    <name evidence="2" type="ORF">K1W69_00140</name>
</gene>
<accession>A0AAE2ZJP2</accession>
<feature type="signal peptide" evidence="1">
    <location>
        <begin position="1"/>
        <end position="28"/>
    </location>
</feature>